<dbReference type="EMBL" id="MT663542">
    <property type="protein sequence ID" value="QOI90621.1"/>
    <property type="molecule type" value="Genomic_DNA"/>
</dbReference>
<name>A0A7M3UPD6_POV01</name>
<proteinExistence type="predicted"/>
<gene>
    <name evidence="1" type="ORF">HWQ62_00490</name>
</gene>
<accession>A0A7M3UPD6</accession>
<reference evidence="1" key="1">
    <citation type="submission" date="2020-06" db="EMBL/GenBank/DDBJ databases">
        <title>Lateral gene transfer of anion-conducting channel rhodopsins between green algae and giant viruses.</title>
        <authorList>
            <person name="Rozenberg A."/>
            <person name="Oppermann J."/>
            <person name="Wietek J."/>
            <person name="Fernandez Lahore R.G."/>
            <person name="Sandaa R.-A."/>
            <person name="Bratbak G."/>
            <person name="Hegemann P."/>
            <person name="Beja O."/>
        </authorList>
    </citation>
    <scope>NUCLEOTIDE SEQUENCE</scope>
    <source>
        <strain evidence="1">01B</strain>
    </source>
</reference>
<protein>
    <submittedName>
        <fullName evidence="1">Uncharacterized protein</fullName>
    </submittedName>
</protein>
<evidence type="ECO:0000313" key="1">
    <source>
        <dbReference type="EMBL" id="QOI90621.1"/>
    </source>
</evidence>
<organismHost>
    <name type="scientific">Pyramimonas plurioculata</name>
    <dbReference type="NCBI Taxonomy" id="36893"/>
</organismHost>
<sequence length="38" mass="4319">MGRGHYGAVGELDHCSAPIRTIEAYFVIVVRYFNYSII</sequence>
<organism evidence="1">
    <name type="scientific">Pyramimonas orientalis virus</name>
    <name type="common">PoV01</name>
    <dbReference type="NCBI Taxonomy" id="455367"/>
    <lineage>
        <taxon>Viruses</taxon>
        <taxon>Varidnaviria</taxon>
        <taxon>Bamfordvirae</taxon>
        <taxon>Nucleocytoviricota</taxon>
        <taxon>Megaviricetes</taxon>
        <taxon>Imitervirales</taxon>
        <taxon>Allomimiviridae</taxon>
        <taxon>Heliosvirus</taxon>
        <taxon>Heliosvirus raunefjordenense</taxon>
    </lineage>
</organism>